<dbReference type="Gene3D" id="3.40.710.10">
    <property type="entry name" value="DD-peptidase/beta-lactamase superfamily"/>
    <property type="match status" value="1"/>
</dbReference>
<dbReference type="Pfam" id="PF00144">
    <property type="entry name" value="Beta-lactamase"/>
    <property type="match status" value="1"/>
</dbReference>
<evidence type="ECO:0000313" key="2">
    <source>
        <dbReference type="EMBL" id="QSW85176.1"/>
    </source>
</evidence>
<dbReference type="OrthoDB" id="111095at2157"/>
<dbReference type="InterPro" id="IPR012338">
    <property type="entry name" value="Beta-lactam/transpept-like"/>
</dbReference>
<gene>
    <name evidence="2" type="ORF">J0X27_17305</name>
</gene>
<reference evidence="2 3" key="1">
    <citation type="journal article" date="2006" name="Int. J. Syst. Evol. Microbiol.">
        <title>Haloterrigena longa sp. nov. and Haloterrigena limicola sp. nov., extremely halophilic archaea isolated from a salt lake.</title>
        <authorList>
            <person name="Cui H.L."/>
            <person name="Tohty D."/>
            <person name="Zhou P.J."/>
            <person name="Liu S.J."/>
        </authorList>
    </citation>
    <scope>NUCLEOTIDE SEQUENCE [LARGE SCALE GENOMIC DNA]</scope>
    <source>
        <strain evidence="2 3">ABH32</strain>
    </source>
</reference>
<keyword evidence="3" id="KW-1185">Reference proteome</keyword>
<proteinExistence type="predicted"/>
<dbReference type="InterPro" id="IPR001466">
    <property type="entry name" value="Beta-lactam-related"/>
</dbReference>
<dbReference type="EMBL" id="CP071463">
    <property type="protein sequence ID" value="QSW85176.1"/>
    <property type="molecule type" value="Genomic_DNA"/>
</dbReference>
<evidence type="ECO:0000259" key="1">
    <source>
        <dbReference type="Pfam" id="PF00144"/>
    </source>
</evidence>
<evidence type="ECO:0000313" key="3">
    <source>
        <dbReference type="Proteomes" id="UP000663191"/>
    </source>
</evidence>
<dbReference type="RefSeq" id="WP_207270381.1">
    <property type="nucleotide sequence ID" value="NZ_CP071463.1"/>
</dbReference>
<dbReference type="PROSITE" id="PS51318">
    <property type="entry name" value="TAT"/>
    <property type="match status" value="1"/>
</dbReference>
<dbReference type="PANTHER" id="PTHR46825">
    <property type="entry name" value="D-ALANYL-D-ALANINE-CARBOXYPEPTIDASE/ENDOPEPTIDASE AMPH"/>
    <property type="match status" value="1"/>
</dbReference>
<dbReference type="KEGG" id="hlo:J0X27_17305"/>
<dbReference type="Proteomes" id="UP000663191">
    <property type="component" value="Chromosome"/>
</dbReference>
<sequence length="397" mass="44118">MPEESMKKLTRRNVIKSVGAAGISAGLFTGTASAATSSPHTEAIWNLMRDYNIPGLSCTINTDWYGSRSTADRIHLGKIYADPRSETEVDSSHRFRIGSISKTLTSAAVLTLVENGSISLGDPVFGDTFSENGPPIFNSKYPLATHSYQPLFENITVENLLSMTSGFEFGSDYPVYDGTKGMTQDEVITEILNEHTVEYTPGSRYEYQNFCYLVLGQLIEEVTNRSYADYVQQTVLEPVGATGMQIGGDSKTDRINNEVFYHSDRPVYGDDARLEFRDAHGGWVGSPTEVLRIVDDIAYLYKDGGHYETGSEILATSTAEDALEIRKDPYALGWVSYDSAMGHNGRSRGAWSSVRCRDDRYSFCVMANHDNTAPRNKILNHIDNYIDDEVKDDSNRT</sequence>
<accession>A0A8A2U967</accession>
<name>A0A8A2U967_9EURY</name>
<organism evidence="2 3">
    <name type="scientific">Natrinema longum</name>
    <dbReference type="NCBI Taxonomy" id="370324"/>
    <lineage>
        <taxon>Archaea</taxon>
        <taxon>Methanobacteriati</taxon>
        <taxon>Methanobacteriota</taxon>
        <taxon>Stenosarchaea group</taxon>
        <taxon>Halobacteria</taxon>
        <taxon>Halobacteriales</taxon>
        <taxon>Natrialbaceae</taxon>
        <taxon>Natrinema</taxon>
    </lineage>
</organism>
<dbReference type="PANTHER" id="PTHR46825:SF9">
    <property type="entry name" value="BETA-LACTAMASE-RELATED DOMAIN-CONTAINING PROTEIN"/>
    <property type="match status" value="1"/>
</dbReference>
<dbReference type="InterPro" id="IPR050491">
    <property type="entry name" value="AmpC-like"/>
</dbReference>
<dbReference type="AlphaFoldDB" id="A0A8A2U967"/>
<protein>
    <submittedName>
        <fullName evidence="2">Beta-lactamase family protein</fullName>
    </submittedName>
</protein>
<dbReference type="GeneID" id="63185539"/>
<feature type="domain" description="Beta-lactamase-related" evidence="1">
    <location>
        <begin position="75"/>
        <end position="379"/>
    </location>
</feature>
<dbReference type="SUPFAM" id="SSF56601">
    <property type="entry name" value="beta-lactamase/transpeptidase-like"/>
    <property type="match status" value="1"/>
</dbReference>
<dbReference type="InterPro" id="IPR006311">
    <property type="entry name" value="TAT_signal"/>
</dbReference>